<dbReference type="EMBL" id="BDCX01000022">
    <property type="protein sequence ID" value="GAT71095.1"/>
    <property type="molecule type" value="Genomic_DNA"/>
</dbReference>
<reference evidence="2" key="2">
    <citation type="submission" date="2016-04" db="EMBL/GenBank/DDBJ databases">
        <title>Planomonospora sphaerica JCM9374 whole genome shotgun sequence.</title>
        <authorList>
            <person name="Suzuki T."/>
            <person name="Dohra H."/>
            <person name="Kodani S."/>
        </authorList>
    </citation>
    <scope>NUCLEOTIDE SEQUENCE [LARGE SCALE GENOMIC DNA]</scope>
    <source>
        <strain evidence="2">JCM 9374</strain>
    </source>
</reference>
<reference evidence="1 2" key="1">
    <citation type="journal article" date="2016" name="Genome Announc.">
        <title>Draft Genome Sequence of Planomonospora sphaerica JCM9374, a Rare Actinomycete.</title>
        <authorList>
            <person name="Dohra H."/>
            <person name="Suzuki T."/>
            <person name="Inoue Y."/>
            <person name="Kodani S."/>
        </authorList>
    </citation>
    <scope>NUCLEOTIDE SEQUENCE [LARGE SCALE GENOMIC DNA]</scope>
    <source>
        <strain evidence="1 2">JCM 9374</strain>
    </source>
</reference>
<proteinExistence type="predicted"/>
<name>A0A171DPW4_9ACTN</name>
<sequence>MPHSTFWLVPSICAASFSSAAMRSLSDFCRLWVISRPVAHASLAGPPLMFSMAAVRLSTVSWASSAITLSSSTKNWSQAGSSLSNCARSAGVRYSTRVFSRVSYRDFLAWSSPSRFIESAAVAALPPMAVPASAATRPCQPVRSATW</sequence>
<evidence type="ECO:0000313" key="2">
    <source>
        <dbReference type="Proteomes" id="UP000077701"/>
    </source>
</evidence>
<comment type="caution">
    <text evidence="1">The sequence shown here is derived from an EMBL/GenBank/DDBJ whole genome shotgun (WGS) entry which is preliminary data.</text>
</comment>
<keyword evidence="2" id="KW-1185">Reference proteome</keyword>
<dbReference type="Proteomes" id="UP000077701">
    <property type="component" value="Unassembled WGS sequence"/>
</dbReference>
<evidence type="ECO:0000313" key="1">
    <source>
        <dbReference type="EMBL" id="GAT71095.1"/>
    </source>
</evidence>
<accession>A0A171DPW4</accession>
<dbReference type="AlphaFoldDB" id="A0A171DPW4"/>
<protein>
    <submittedName>
        <fullName evidence="1">Uncharacterized protein</fullName>
    </submittedName>
</protein>
<organism evidence="1 2">
    <name type="scientific">Planomonospora sphaerica</name>
    <dbReference type="NCBI Taxonomy" id="161355"/>
    <lineage>
        <taxon>Bacteria</taxon>
        <taxon>Bacillati</taxon>
        <taxon>Actinomycetota</taxon>
        <taxon>Actinomycetes</taxon>
        <taxon>Streptosporangiales</taxon>
        <taxon>Streptosporangiaceae</taxon>
        <taxon>Planomonospora</taxon>
    </lineage>
</organism>
<gene>
    <name evidence="1" type="ORF">PS9374_06786</name>
</gene>